<dbReference type="SUPFAM" id="SSF82153">
    <property type="entry name" value="FAS1 domain"/>
    <property type="match status" value="3"/>
</dbReference>
<protein>
    <submittedName>
        <fullName evidence="2">Fasciclin domain-containing protein</fullName>
    </submittedName>
</protein>
<comment type="caution">
    <text evidence="2">The sequence shown here is derived from an EMBL/GenBank/DDBJ whole genome shotgun (WGS) entry which is preliminary data.</text>
</comment>
<dbReference type="InterPro" id="IPR050904">
    <property type="entry name" value="Adhesion/Biosynth-related"/>
</dbReference>
<dbReference type="InterPro" id="IPR000782">
    <property type="entry name" value="FAS1_domain"/>
</dbReference>
<dbReference type="RefSeq" id="WP_225551200.1">
    <property type="nucleotide sequence ID" value="NZ_JADEYP010000002.1"/>
</dbReference>
<dbReference type="Gene3D" id="2.30.180.10">
    <property type="entry name" value="FAS1 domain"/>
    <property type="match status" value="1"/>
</dbReference>
<sequence length="734" mass="82652">MRSTLIFILNLLVLITLDSCGKKELISNYERPDWLRGNVFEILHEKGNYTIFLEGIEKSGLKEVLDGKTITTVFAPNDVAFSTYLKEKNIASIAQMPIQDLKRLIGYHLIYYAYGKDRLQNYQPEGSEGYEPNFAGLYYKHRSRSSDSITVEVDLTDGRTKKVFHKDRFLPVFSQQHFTTKGIDATANYEYFYGTGIWRGNQGFNISNAGVDEYAIPADNGYVYLLDRVIEPLNTVYQELAKKNTYSDFIAIYDKFKSFWYDEPTSLNYAAAGDSLFIVNHGPLPPIASEWSYNGGGGFPDYANLGQLAYRANNVFAPSNTAIQNFYQEYFSPYYNSIKDVDLLPLALVMYNHVYLGNVVFPSEIGKNPDIKTSFGTPIVFNPTVDVQDKAMASNGVYYGLNKVLVPDMFNSVTGPAFRNPKYKMFMYMLANTGLYQLLSSQNIDFTLFIPSDETLKGTIVGESYLFWSEGNPLVYGDENVLVENENGILVPLSVRQQEILISESMVYGKIDNLSGTKVLRTRNPYSYVYVTGGKLHSSATYNTPDLNLTISRINGDWYNGNSYETSLALQADARMIKSTITGAQTISNPLNQYAEFSKLLARVGHLEVGRTLPFLFGNRFILFAPDNQTVLNGIASGDIPSNNTELAEYLKSYFVSVPDNSLSDYPFPGFGIQGVWNTTKLTGYNLFRKLELLDRTTHLELKDIDGTLIPISNELPKLFSDGAVYKISRLLKK</sequence>
<reference evidence="2" key="1">
    <citation type="submission" date="2020-10" db="EMBL/GenBank/DDBJ databases">
        <authorList>
            <person name="Lu T."/>
            <person name="Wang Q."/>
            <person name="Han X."/>
        </authorList>
    </citation>
    <scope>NUCLEOTIDE SEQUENCE</scope>
    <source>
        <strain evidence="2">WQ 366</strain>
    </source>
</reference>
<feature type="domain" description="FAS1" evidence="1">
    <location>
        <begin position="36"/>
        <end position="230"/>
    </location>
</feature>
<keyword evidence="3" id="KW-1185">Reference proteome</keyword>
<dbReference type="Pfam" id="PF02469">
    <property type="entry name" value="Fasciclin"/>
    <property type="match status" value="1"/>
</dbReference>
<dbReference type="PANTHER" id="PTHR10900:SF77">
    <property type="entry name" value="FI19380P1"/>
    <property type="match status" value="1"/>
</dbReference>
<gene>
    <name evidence="2" type="ORF">IPZ78_01710</name>
</gene>
<evidence type="ECO:0000313" key="3">
    <source>
        <dbReference type="Proteomes" id="UP001165302"/>
    </source>
</evidence>
<dbReference type="PROSITE" id="PS50213">
    <property type="entry name" value="FAS1"/>
    <property type="match status" value="1"/>
</dbReference>
<dbReference type="EMBL" id="JADEYP010000002">
    <property type="protein sequence ID" value="MCA5003863.1"/>
    <property type="molecule type" value="Genomic_DNA"/>
</dbReference>
<proteinExistence type="predicted"/>
<organism evidence="2 3">
    <name type="scientific">Sphingobacterium bovistauri</name>
    <dbReference type="NCBI Taxonomy" id="2781959"/>
    <lineage>
        <taxon>Bacteria</taxon>
        <taxon>Pseudomonadati</taxon>
        <taxon>Bacteroidota</taxon>
        <taxon>Sphingobacteriia</taxon>
        <taxon>Sphingobacteriales</taxon>
        <taxon>Sphingobacteriaceae</taxon>
        <taxon>Sphingobacterium</taxon>
    </lineage>
</organism>
<evidence type="ECO:0000259" key="1">
    <source>
        <dbReference type="PROSITE" id="PS50213"/>
    </source>
</evidence>
<evidence type="ECO:0000313" key="2">
    <source>
        <dbReference type="EMBL" id="MCA5003863.1"/>
    </source>
</evidence>
<dbReference type="PANTHER" id="PTHR10900">
    <property type="entry name" value="PERIOSTIN-RELATED"/>
    <property type="match status" value="1"/>
</dbReference>
<accession>A0ABS7Z108</accession>
<dbReference type="Proteomes" id="UP001165302">
    <property type="component" value="Unassembled WGS sequence"/>
</dbReference>
<dbReference type="InterPro" id="IPR036378">
    <property type="entry name" value="FAS1_dom_sf"/>
</dbReference>
<name>A0ABS7Z108_9SPHI</name>